<keyword evidence="2" id="KW-0812">Transmembrane</keyword>
<feature type="compositionally biased region" description="Acidic residues" evidence="1">
    <location>
        <begin position="66"/>
        <end position="80"/>
    </location>
</feature>
<keyword evidence="4" id="KW-1185">Reference proteome</keyword>
<evidence type="ECO:0000313" key="4">
    <source>
        <dbReference type="Proteomes" id="UP000577386"/>
    </source>
</evidence>
<accession>A0A7W3RNW8</accession>
<evidence type="ECO:0000256" key="2">
    <source>
        <dbReference type="SAM" id="Phobius"/>
    </source>
</evidence>
<comment type="caution">
    <text evidence="3">The sequence shown here is derived from an EMBL/GenBank/DDBJ whole genome shotgun (WGS) entry which is preliminary data.</text>
</comment>
<protein>
    <submittedName>
        <fullName evidence="3">Uncharacterized protein</fullName>
    </submittedName>
</protein>
<gene>
    <name evidence="3" type="ORF">HDA42_005893</name>
</gene>
<dbReference type="EMBL" id="JACJIJ010000002">
    <property type="protein sequence ID" value="MBA9056715.1"/>
    <property type="molecule type" value="Genomic_DNA"/>
</dbReference>
<keyword evidence="2" id="KW-1133">Transmembrane helix</keyword>
<dbReference type="GeneID" id="93977176"/>
<reference evidence="3 4" key="1">
    <citation type="submission" date="2020-08" db="EMBL/GenBank/DDBJ databases">
        <title>Sequencing the genomes of 1000 actinobacteria strains.</title>
        <authorList>
            <person name="Klenk H.-P."/>
        </authorList>
    </citation>
    <scope>NUCLEOTIDE SEQUENCE [LARGE SCALE GENOMIC DNA]</scope>
    <source>
        <strain evidence="3 4">DSM 41827</strain>
    </source>
</reference>
<keyword evidence="2" id="KW-0472">Membrane</keyword>
<organism evidence="3 4">
    <name type="scientific">Streptomyces murinus</name>
    <dbReference type="NCBI Taxonomy" id="33900"/>
    <lineage>
        <taxon>Bacteria</taxon>
        <taxon>Bacillati</taxon>
        <taxon>Actinomycetota</taxon>
        <taxon>Actinomycetes</taxon>
        <taxon>Kitasatosporales</taxon>
        <taxon>Streptomycetaceae</taxon>
        <taxon>Streptomyces</taxon>
    </lineage>
</organism>
<evidence type="ECO:0000256" key="1">
    <source>
        <dbReference type="SAM" id="MobiDB-lite"/>
    </source>
</evidence>
<proteinExistence type="predicted"/>
<evidence type="ECO:0000313" key="3">
    <source>
        <dbReference type="EMBL" id="MBA9056715.1"/>
    </source>
</evidence>
<feature type="region of interest" description="Disordered" evidence="1">
    <location>
        <begin position="1"/>
        <end position="26"/>
    </location>
</feature>
<dbReference type="Proteomes" id="UP000577386">
    <property type="component" value="Unassembled WGS sequence"/>
</dbReference>
<sequence>MNDSTPSRPTSEDGEPTSFVEKTKNWYGKHRTTIRAACGAVCGVAVVVAVVVARQAREQNVTENTGEAEDTGSADDSAEEDERRSSPVRHSVAGHTRRLPDGREIPVSGYERGGSSEDGDEDEDEDPGEAAA</sequence>
<feature type="transmembrane region" description="Helical" evidence="2">
    <location>
        <begin position="34"/>
        <end position="53"/>
    </location>
</feature>
<feature type="compositionally biased region" description="Acidic residues" evidence="1">
    <location>
        <begin position="117"/>
        <end position="132"/>
    </location>
</feature>
<dbReference type="AlphaFoldDB" id="A0A7W3RNW8"/>
<name>A0A7W3RNW8_STRMR</name>
<dbReference type="RefSeq" id="WP_182777007.1">
    <property type="nucleotide sequence ID" value="NZ_BAAAHW010000001.1"/>
</dbReference>
<feature type="region of interest" description="Disordered" evidence="1">
    <location>
        <begin position="56"/>
        <end position="132"/>
    </location>
</feature>